<dbReference type="PANTHER" id="PTHR43434:SF1">
    <property type="entry name" value="PHOSPHOGLYCOLATE PHOSPHATASE"/>
    <property type="match status" value="1"/>
</dbReference>
<dbReference type="InterPro" id="IPR050155">
    <property type="entry name" value="HAD-like_hydrolase_sf"/>
</dbReference>
<dbReference type="SUPFAM" id="SSF56784">
    <property type="entry name" value="HAD-like"/>
    <property type="match status" value="1"/>
</dbReference>
<sequence length="238" mass="26215">MHSPKPFATAYDWCMRTILFDIDGTLLMTNSGGATTLRQSMLEVFGLPDPNIDISFGGRTDRSILTELLTINAIDDTAENRDHLRNRYVELFPETLHRVGGELMPGVLGLMNELAQNSDIRPYVMTGNFQRTGQVKLDHFQLGGFFRGIFGGDHDSHRDHLARRTATELVQRYGSTAADDLIVVGDTVADIRCGHAIGAKVVAVCTGGQTRAELESASPWCVQDDMSDVTETLRLLTS</sequence>
<dbReference type="InterPro" id="IPR041492">
    <property type="entry name" value="HAD_2"/>
</dbReference>
<comment type="similarity">
    <text evidence="3">Belongs to the HAD-like hydrolase superfamily. CbbY/CbbZ/Gph/YieH family.</text>
</comment>
<dbReference type="OrthoDB" id="9781769at2"/>
<comment type="pathway">
    <text evidence="2">Organic acid metabolism; glycolate biosynthesis; glycolate from 2-phosphoglycolate: step 1/1.</text>
</comment>
<dbReference type="InterPro" id="IPR036412">
    <property type="entry name" value="HAD-like_sf"/>
</dbReference>
<dbReference type="Gene3D" id="3.40.50.1000">
    <property type="entry name" value="HAD superfamily/HAD-like"/>
    <property type="match status" value="1"/>
</dbReference>
<dbReference type="PANTHER" id="PTHR43434">
    <property type="entry name" value="PHOSPHOGLYCOLATE PHOSPHATASE"/>
    <property type="match status" value="1"/>
</dbReference>
<comment type="catalytic activity">
    <reaction evidence="1">
        <text>2-phosphoglycolate + H2O = glycolate + phosphate</text>
        <dbReference type="Rhea" id="RHEA:14369"/>
        <dbReference type="ChEBI" id="CHEBI:15377"/>
        <dbReference type="ChEBI" id="CHEBI:29805"/>
        <dbReference type="ChEBI" id="CHEBI:43474"/>
        <dbReference type="ChEBI" id="CHEBI:58033"/>
        <dbReference type="EC" id="3.1.3.18"/>
    </reaction>
</comment>
<dbReference type="GO" id="GO:0006281">
    <property type="term" value="P:DNA repair"/>
    <property type="evidence" value="ECO:0007669"/>
    <property type="project" value="TreeGrafter"/>
</dbReference>
<keyword evidence="6" id="KW-1185">Reference proteome</keyword>
<dbReference type="EMBL" id="SJPW01000006">
    <property type="protein sequence ID" value="TWU48821.1"/>
    <property type="molecule type" value="Genomic_DNA"/>
</dbReference>
<keyword evidence="5" id="KW-0378">Hydrolase</keyword>
<comment type="caution">
    <text evidence="5">The sequence shown here is derived from an EMBL/GenBank/DDBJ whole genome shotgun (WGS) entry which is preliminary data.</text>
</comment>
<reference evidence="5 6" key="1">
    <citation type="submission" date="2019-02" db="EMBL/GenBank/DDBJ databases">
        <title>Deep-cultivation of Planctomycetes and their phenomic and genomic characterization uncovers novel biology.</title>
        <authorList>
            <person name="Wiegand S."/>
            <person name="Jogler M."/>
            <person name="Boedeker C."/>
            <person name="Pinto D."/>
            <person name="Vollmers J."/>
            <person name="Rivas-Marin E."/>
            <person name="Kohn T."/>
            <person name="Peeters S.H."/>
            <person name="Heuer A."/>
            <person name="Rast P."/>
            <person name="Oberbeckmann S."/>
            <person name="Bunk B."/>
            <person name="Jeske O."/>
            <person name="Meyerdierks A."/>
            <person name="Storesund J.E."/>
            <person name="Kallscheuer N."/>
            <person name="Luecker S."/>
            <person name="Lage O.M."/>
            <person name="Pohl T."/>
            <person name="Merkel B.J."/>
            <person name="Hornburger P."/>
            <person name="Mueller R.-W."/>
            <person name="Bruemmer F."/>
            <person name="Labrenz M."/>
            <person name="Spormann A.M."/>
            <person name="Op Den Camp H."/>
            <person name="Overmann J."/>
            <person name="Amann R."/>
            <person name="Jetten M.S.M."/>
            <person name="Mascher T."/>
            <person name="Medema M.H."/>
            <person name="Devos D.P."/>
            <person name="Kaster A.-K."/>
            <person name="Ovreas L."/>
            <person name="Rohde M."/>
            <person name="Galperin M.Y."/>
            <person name="Jogler C."/>
        </authorList>
    </citation>
    <scope>NUCLEOTIDE SEQUENCE [LARGE SCALE GENOMIC DNA]</scope>
    <source>
        <strain evidence="5 6">Poly51</strain>
    </source>
</reference>
<dbReference type="Proteomes" id="UP000318288">
    <property type="component" value="Unassembled WGS sequence"/>
</dbReference>
<accession>A0A5C6EMF6</accession>
<protein>
    <recommendedName>
        <fullName evidence="4">phosphoglycolate phosphatase</fullName>
        <ecNumber evidence="4">3.1.3.18</ecNumber>
    </recommendedName>
</protein>
<evidence type="ECO:0000256" key="2">
    <source>
        <dbReference type="ARBA" id="ARBA00004818"/>
    </source>
</evidence>
<dbReference type="GO" id="GO:0008967">
    <property type="term" value="F:phosphoglycolate phosphatase activity"/>
    <property type="evidence" value="ECO:0007669"/>
    <property type="project" value="UniProtKB-EC"/>
</dbReference>
<evidence type="ECO:0000256" key="3">
    <source>
        <dbReference type="ARBA" id="ARBA00006171"/>
    </source>
</evidence>
<dbReference type="EC" id="3.1.3.18" evidence="4"/>
<proteinExistence type="inferred from homology"/>
<evidence type="ECO:0000313" key="5">
    <source>
        <dbReference type="EMBL" id="TWU48821.1"/>
    </source>
</evidence>
<dbReference type="InterPro" id="IPR023198">
    <property type="entry name" value="PGP-like_dom2"/>
</dbReference>
<dbReference type="Pfam" id="PF13419">
    <property type="entry name" value="HAD_2"/>
    <property type="match status" value="1"/>
</dbReference>
<dbReference type="AlphaFoldDB" id="A0A5C6EMF6"/>
<dbReference type="InterPro" id="IPR023214">
    <property type="entry name" value="HAD_sf"/>
</dbReference>
<dbReference type="Gene3D" id="1.10.150.240">
    <property type="entry name" value="Putative phosphatase, domain 2"/>
    <property type="match status" value="1"/>
</dbReference>
<organism evidence="5 6">
    <name type="scientific">Rubripirellula tenax</name>
    <dbReference type="NCBI Taxonomy" id="2528015"/>
    <lineage>
        <taxon>Bacteria</taxon>
        <taxon>Pseudomonadati</taxon>
        <taxon>Planctomycetota</taxon>
        <taxon>Planctomycetia</taxon>
        <taxon>Pirellulales</taxon>
        <taxon>Pirellulaceae</taxon>
        <taxon>Rubripirellula</taxon>
    </lineage>
</organism>
<dbReference type="SFLD" id="SFLDG01129">
    <property type="entry name" value="C1.5:_HAD__Beta-PGM__Phosphata"/>
    <property type="match status" value="1"/>
</dbReference>
<evidence type="ECO:0000313" key="6">
    <source>
        <dbReference type="Proteomes" id="UP000318288"/>
    </source>
</evidence>
<evidence type="ECO:0000256" key="4">
    <source>
        <dbReference type="ARBA" id="ARBA00013078"/>
    </source>
</evidence>
<gene>
    <name evidence="5" type="primary">gph</name>
    <name evidence="5" type="ORF">Poly51_47250</name>
</gene>
<dbReference type="SFLD" id="SFLDS00003">
    <property type="entry name" value="Haloacid_Dehalogenase"/>
    <property type="match status" value="1"/>
</dbReference>
<name>A0A5C6EMF6_9BACT</name>
<evidence type="ECO:0000256" key="1">
    <source>
        <dbReference type="ARBA" id="ARBA00000830"/>
    </source>
</evidence>